<sequence length="167" mass="18547">MASSSTSSSAPAVPLQNLRVGVEVETLLTPGDKNLIDLPGRKARINAIDRILVQKIDPSTGEPRYTLGDLSGYRQWAIIEDAPIDPYYELHSEDVPLEFASPILQSHPSHKWRKEITDLFSDFAKISEIDIFEICGTHIHLSPVAEDAGGFWDLPRLKSIAMARNLL</sequence>
<accession>A0A9P4SGD2</accession>
<name>A0A9P4SGD2_9PEZI</name>
<dbReference type="Proteomes" id="UP000799429">
    <property type="component" value="Unassembled WGS sequence"/>
</dbReference>
<keyword evidence="2" id="KW-1185">Reference proteome</keyword>
<protein>
    <submittedName>
        <fullName evidence="1">Uncharacterized protein</fullName>
    </submittedName>
</protein>
<proteinExistence type="predicted"/>
<comment type="caution">
    <text evidence="1">The sequence shown here is derived from an EMBL/GenBank/DDBJ whole genome shotgun (WGS) entry which is preliminary data.</text>
</comment>
<evidence type="ECO:0000313" key="2">
    <source>
        <dbReference type="Proteomes" id="UP000799429"/>
    </source>
</evidence>
<dbReference type="AlphaFoldDB" id="A0A9P4SGD2"/>
<organism evidence="1 2">
    <name type="scientific">Patellaria atrata CBS 101060</name>
    <dbReference type="NCBI Taxonomy" id="1346257"/>
    <lineage>
        <taxon>Eukaryota</taxon>
        <taxon>Fungi</taxon>
        <taxon>Dikarya</taxon>
        <taxon>Ascomycota</taxon>
        <taxon>Pezizomycotina</taxon>
        <taxon>Dothideomycetes</taxon>
        <taxon>Dothideomycetes incertae sedis</taxon>
        <taxon>Patellariales</taxon>
        <taxon>Patellariaceae</taxon>
        <taxon>Patellaria</taxon>
    </lineage>
</organism>
<dbReference type="InterPro" id="IPR022025">
    <property type="entry name" value="Amidoligase_2"/>
</dbReference>
<dbReference type="Pfam" id="PF12224">
    <property type="entry name" value="Amidoligase_2"/>
    <property type="match status" value="1"/>
</dbReference>
<evidence type="ECO:0000313" key="1">
    <source>
        <dbReference type="EMBL" id="KAF2841265.1"/>
    </source>
</evidence>
<reference evidence="1" key="1">
    <citation type="journal article" date="2020" name="Stud. Mycol.">
        <title>101 Dothideomycetes genomes: a test case for predicting lifestyles and emergence of pathogens.</title>
        <authorList>
            <person name="Haridas S."/>
            <person name="Albert R."/>
            <person name="Binder M."/>
            <person name="Bloem J."/>
            <person name="Labutti K."/>
            <person name="Salamov A."/>
            <person name="Andreopoulos B."/>
            <person name="Baker S."/>
            <person name="Barry K."/>
            <person name="Bills G."/>
            <person name="Bluhm B."/>
            <person name="Cannon C."/>
            <person name="Castanera R."/>
            <person name="Culley D."/>
            <person name="Daum C."/>
            <person name="Ezra D."/>
            <person name="Gonzalez J."/>
            <person name="Henrissat B."/>
            <person name="Kuo A."/>
            <person name="Liang C."/>
            <person name="Lipzen A."/>
            <person name="Lutzoni F."/>
            <person name="Magnuson J."/>
            <person name="Mondo S."/>
            <person name="Nolan M."/>
            <person name="Ohm R."/>
            <person name="Pangilinan J."/>
            <person name="Park H.-J."/>
            <person name="Ramirez L."/>
            <person name="Alfaro M."/>
            <person name="Sun H."/>
            <person name="Tritt A."/>
            <person name="Yoshinaga Y."/>
            <person name="Zwiers L.-H."/>
            <person name="Turgeon B."/>
            <person name="Goodwin S."/>
            <person name="Spatafora J."/>
            <person name="Crous P."/>
            <person name="Grigoriev I."/>
        </authorList>
    </citation>
    <scope>NUCLEOTIDE SEQUENCE</scope>
    <source>
        <strain evidence="1">CBS 101060</strain>
    </source>
</reference>
<dbReference type="EMBL" id="MU006091">
    <property type="protein sequence ID" value="KAF2841265.1"/>
    <property type="molecule type" value="Genomic_DNA"/>
</dbReference>
<dbReference type="OrthoDB" id="5291055at2759"/>
<gene>
    <name evidence="1" type="ORF">M501DRAFT_534098</name>
</gene>